<organism evidence="1">
    <name type="scientific">Dendrolimus kikuchii nucleopolyhedrovirus</name>
    <dbReference type="NCBI Taxonomy" id="1219875"/>
    <lineage>
        <taxon>Viruses</taxon>
        <taxon>Viruses incertae sedis</taxon>
        <taxon>Naldaviricetes</taxon>
        <taxon>Lefavirales</taxon>
        <taxon>Baculoviridae</taxon>
        <taxon>Alphabaculovirus</taxon>
    </lineage>
</organism>
<dbReference type="EMBL" id="JX193905">
    <property type="protein sequence ID" value="AFS51959.1"/>
    <property type="molecule type" value="Genomic_DNA"/>
</dbReference>
<sequence>MNIIAQTIAMQESVLNIIVDVNFYLVNEHDKYLNSALTLSTTRENRFQILNKVLEQKLIDLKQIDYKTTFNNLDVIYRDAERCIKTCIKLIKIKHFLIKQ</sequence>
<accession>V9LSR1</accession>
<protein>
    <submittedName>
        <fullName evidence="1">DekiORF81</fullName>
    </submittedName>
</protein>
<name>V9LSR1_9ABAC</name>
<evidence type="ECO:0000313" key="1">
    <source>
        <dbReference type="EMBL" id="AFS51959.1"/>
    </source>
</evidence>
<proteinExistence type="predicted"/>
<dbReference type="Pfam" id="PF10909">
    <property type="entry name" value="DUF2682"/>
    <property type="match status" value="1"/>
</dbReference>
<dbReference type="InterPro" id="IPR024322">
    <property type="entry name" value="DUF2682"/>
</dbReference>
<reference evidence="1" key="1">
    <citation type="submission" date="2012-06" db="EMBL/GenBank/DDBJ databases">
        <title>Genomic sequencing and analysis of the Dendrolimus kikuchii nucleopolyhedrovirus.</title>
        <authorList>
            <person name="Yang M.M."/>
        </authorList>
    </citation>
    <scope>NUCLEOTIDE SEQUENCE</scope>
    <source>
        <strain evidence="1">YN</strain>
    </source>
</reference>